<evidence type="ECO:0000256" key="2">
    <source>
        <dbReference type="ARBA" id="ARBA00023015"/>
    </source>
</evidence>
<evidence type="ECO:0000256" key="3">
    <source>
        <dbReference type="ARBA" id="ARBA00023054"/>
    </source>
</evidence>
<evidence type="ECO:0000313" key="8">
    <source>
        <dbReference type="EMBL" id="KYP76239.1"/>
    </source>
</evidence>
<gene>
    <name evidence="8" type="ORF">KK1_020472</name>
</gene>
<proteinExistence type="predicted"/>
<dbReference type="OMA" id="TQYCIDR"/>
<dbReference type="PROSITE" id="PS51519">
    <property type="entry name" value="RWP_RK"/>
    <property type="match status" value="1"/>
</dbReference>
<evidence type="ECO:0000256" key="4">
    <source>
        <dbReference type="ARBA" id="ARBA00023125"/>
    </source>
</evidence>
<evidence type="ECO:0000256" key="6">
    <source>
        <dbReference type="ARBA" id="ARBA00023242"/>
    </source>
</evidence>
<keyword evidence="3" id="KW-0175">Coiled coil</keyword>
<name>A0A151UAE3_CAJCA</name>
<organism evidence="8 9">
    <name type="scientific">Cajanus cajan</name>
    <name type="common">Pigeon pea</name>
    <name type="synonym">Cajanus indicus</name>
    <dbReference type="NCBI Taxonomy" id="3821"/>
    <lineage>
        <taxon>Eukaryota</taxon>
        <taxon>Viridiplantae</taxon>
        <taxon>Streptophyta</taxon>
        <taxon>Embryophyta</taxon>
        <taxon>Tracheophyta</taxon>
        <taxon>Spermatophyta</taxon>
        <taxon>Magnoliopsida</taxon>
        <taxon>eudicotyledons</taxon>
        <taxon>Gunneridae</taxon>
        <taxon>Pentapetalae</taxon>
        <taxon>rosids</taxon>
        <taxon>fabids</taxon>
        <taxon>Fabales</taxon>
        <taxon>Fabaceae</taxon>
        <taxon>Papilionoideae</taxon>
        <taxon>50 kb inversion clade</taxon>
        <taxon>NPAAA clade</taxon>
        <taxon>indigoferoid/millettioid clade</taxon>
        <taxon>Phaseoleae</taxon>
        <taxon>Cajanus</taxon>
    </lineage>
</organism>
<accession>A0A151UAE3</accession>
<dbReference type="PANTHER" id="PTHR46373">
    <property type="entry name" value="PROTEIN RKD4"/>
    <property type="match status" value="1"/>
</dbReference>
<evidence type="ECO:0000256" key="5">
    <source>
        <dbReference type="ARBA" id="ARBA00023163"/>
    </source>
</evidence>
<dbReference type="GO" id="GO:0003677">
    <property type="term" value="F:DNA binding"/>
    <property type="evidence" value="ECO:0007669"/>
    <property type="project" value="UniProtKB-KW"/>
</dbReference>
<keyword evidence="2" id="KW-0805">Transcription regulation</keyword>
<dbReference type="InterPro" id="IPR044607">
    <property type="entry name" value="RKD-like"/>
</dbReference>
<dbReference type="Pfam" id="PF02042">
    <property type="entry name" value="RWP-RK"/>
    <property type="match status" value="1"/>
</dbReference>
<dbReference type="Gramene" id="C.cajan_19885.t">
    <property type="protein sequence ID" value="C.cajan_19885.t"/>
    <property type="gene ID" value="C.cajan_19885"/>
</dbReference>
<dbReference type="Proteomes" id="UP000075243">
    <property type="component" value="Chromosome 1"/>
</dbReference>
<dbReference type="GO" id="GO:0003700">
    <property type="term" value="F:DNA-binding transcription factor activity"/>
    <property type="evidence" value="ECO:0007669"/>
    <property type="project" value="InterPro"/>
</dbReference>
<dbReference type="AlphaFoldDB" id="A0A151UAE3"/>
<protein>
    <recommendedName>
        <fullName evidence="7">RWP-RK domain-containing protein</fullName>
    </recommendedName>
</protein>
<evidence type="ECO:0000259" key="7">
    <source>
        <dbReference type="PROSITE" id="PS51519"/>
    </source>
</evidence>
<comment type="function">
    <text evidence="1">Putative transcription factor.</text>
</comment>
<reference evidence="8 9" key="1">
    <citation type="journal article" date="2012" name="Nat. Biotechnol.">
        <title>Draft genome sequence of pigeonpea (Cajanus cajan), an orphan legume crop of resource-poor farmers.</title>
        <authorList>
            <person name="Varshney R.K."/>
            <person name="Chen W."/>
            <person name="Li Y."/>
            <person name="Bharti A.K."/>
            <person name="Saxena R.K."/>
            <person name="Schlueter J.A."/>
            <person name="Donoghue M.T."/>
            <person name="Azam S."/>
            <person name="Fan G."/>
            <person name="Whaley A.M."/>
            <person name="Farmer A.D."/>
            <person name="Sheridan J."/>
            <person name="Iwata A."/>
            <person name="Tuteja R."/>
            <person name="Penmetsa R.V."/>
            <person name="Wu W."/>
            <person name="Upadhyaya H.D."/>
            <person name="Yang S.P."/>
            <person name="Shah T."/>
            <person name="Saxena K.B."/>
            <person name="Michael T."/>
            <person name="McCombie W.R."/>
            <person name="Yang B."/>
            <person name="Zhang G."/>
            <person name="Yang H."/>
            <person name="Wang J."/>
            <person name="Spillane C."/>
            <person name="Cook D.R."/>
            <person name="May G.D."/>
            <person name="Xu X."/>
            <person name="Jackson S.A."/>
        </authorList>
    </citation>
    <scope>NUCLEOTIDE SEQUENCE [LARGE SCALE GENOMIC DNA]</scope>
    <source>
        <strain evidence="9">cv. Asha</strain>
    </source>
</reference>
<evidence type="ECO:0000313" key="9">
    <source>
        <dbReference type="Proteomes" id="UP000075243"/>
    </source>
</evidence>
<dbReference type="PANTHER" id="PTHR46373:SF5">
    <property type="entry name" value="RWP-RK DOMAIN PROTEIN"/>
    <property type="match status" value="1"/>
</dbReference>
<keyword evidence="4" id="KW-0238">DNA-binding</keyword>
<evidence type="ECO:0000256" key="1">
    <source>
        <dbReference type="ARBA" id="ARBA00004049"/>
    </source>
</evidence>
<sequence>MSLPHWPPSPKPFFCSCCQVLRQIIHTNGSRFDKLEIHGTIGMISHAIIRNTTPGDPSSNYQMVDFCNRNKEEIKSFLKQYCEQQNIFGYIIMKDPLSAYYDALSTGMDWAQDISDEDDDLISENDVEQDQEPEPEPENEMASNARRLQVIVFVFLGSVAERVAKMTLGDLSDYFHIPIKETAKLLEVSTSVVKKVCRKAELYRWPQRKVKSNMRKITVLRRGLANPGTREKTRVEIQRLQQEMVEYCGGLAPTGIEMLQV</sequence>
<dbReference type="InterPro" id="IPR003035">
    <property type="entry name" value="RWP-RK_dom"/>
</dbReference>
<feature type="domain" description="RWP-RK" evidence="7">
    <location>
        <begin position="140"/>
        <end position="233"/>
    </location>
</feature>
<keyword evidence="9" id="KW-1185">Reference proteome</keyword>
<keyword evidence="5" id="KW-0804">Transcription</keyword>
<keyword evidence="6" id="KW-0539">Nucleus</keyword>
<dbReference type="EMBL" id="CM003603">
    <property type="protein sequence ID" value="KYP76239.1"/>
    <property type="molecule type" value="Genomic_DNA"/>
</dbReference>